<evidence type="ECO:0000256" key="1">
    <source>
        <dbReference type="ARBA" id="ARBA00007448"/>
    </source>
</evidence>
<keyword evidence="6" id="KW-1185">Reference proteome</keyword>
<dbReference type="PANTHER" id="PTHR23070">
    <property type="entry name" value="BCS1 AAA-TYPE ATPASE"/>
    <property type="match status" value="1"/>
</dbReference>
<feature type="region of interest" description="Disordered" evidence="2">
    <location>
        <begin position="332"/>
        <end position="352"/>
    </location>
</feature>
<dbReference type="GO" id="GO:0005524">
    <property type="term" value="F:ATP binding"/>
    <property type="evidence" value="ECO:0007669"/>
    <property type="project" value="InterPro"/>
</dbReference>
<gene>
    <name evidence="5" type="ORF">FMOSSE_LOCUS9404</name>
</gene>
<feature type="compositionally biased region" description="Basic and acidic residues" evidence="2">
    <location>
        <begin position="334"/>
        <end position="352"/>
    </location>
</feature>
<keyword evidence="3" id="KW-0812">Transmembrane</keyword>
<keyword evidence="3" id="KW-0472">Membrane</keyword>
<feature type="transmembrane region" description="Helical" evidence="3">
    <location>
        <begin position="52"/>
        <end position="72"/>
    </location>
</feature>
<evidence type="ECO:0000256" key="3">
    <source>
        <dbReference type="SAM" id="Phobius"/>
    </source>
</evidence>
<organism evidence="5 6">
    <name type="scientific">Funneliformis mosseae</name>
    <name type="common">Endomycorrhizal fungus</name>
    <name type="synonym">Glomus mosseae</name>
    <dbReference type="NCBI Taxonomy" id="27381"/>
    <lineage>
        <taxon>Eukaryota</taxon>
        <taxon>Fungi</taxon>
        <taxon>Fungi incertae sedis</taxon>
        <taxon>Mucoromycota</taxon>
        <taxon>Glomeromycotina</taxon>
        <taxon>Glomeromycetes</taxon>
        <taxon>Glomerales</taxon>
        <taxon>Glomeraceae</taxon>
        <taxon>Funneliformis</taxon>
    </lineage>
</organism>
<dbReference type="Proteomes" id="UP000789375">
    <property type="component" value="Unassembled WGS sequence"/>
</dbReference>
<dbReference type="InterPro" id="IPR003593">
    <property type="entry name" value="AAA+_ATPase"/>
</dbReference>
<name>A0A9N9CNJ7_FUNMO</name>
<dbReference type="InterPro" id="IPR027417">
    <property type="entry name" value="P-loop_NTPase"/>
</dbReference>
<comment type="similarity">
    <text evidence="1">Belongs to the AAA ATPase family. BCS1 subfamily.</text>
</comment>
<dbReference type="GO" id="GO:0016887">
    <property type="term" value="F:ATP hydrolysis activity"/>
    <property type="evidence" value="ECO:0007669"/>
    <property type="project" value="InterPro"/>
</dbReference>
<dbReference type="InterPro" id="IPR050747">
    <property type="entry name" value="Mitochondrial_chaperone_BCS1"/>
</dbReference>
<protein>
    <submittedName>
        <fullName evidence="5">14247_t:CDS:1</fullName>
    </submittedName>
</protein>
<evidence type="ECO:0000259" key="4">
    <source>
        <dbReference type="SMART" id="SM00382"/>
    </source>
</evidence>
<dbReference type="EMBL" id="CAJVPP010002738">
    <property type="protein sequence ID" value="CAG8609973.1"/>
    <property type="molecule type" value="Genomic_DNA"/>
</dbReference>
<dbReference type="SUPFAM" id="SSF52540">
    <property type="entry name" value="P-loop containing nucleoside triphosphate hydrolases"/>
    <property type="match status" value="1"/>
</dbReference>
<keyword evidence="3" id="KW-1133">Transmembrane helix</keyword>
<reference evidence="5" key="1">
    <citation type="submission" date="2021-06" db="EMBL/GenBank/DDBJ databases">
        <authorList>
            <person name="Kallberg Y."/>
            <person name="Tangrot J."/>
            <person name="Rosling A."/>
        </authorList>
    </citation>
    <scope>NUCLEOTIDE SEQUENCE</scope>
    <source>
        <strain evidence="5">87-6 pot B 2015</strain>
    </source>
</reference>
<dbReference type="Gene3D" id="3.40.50.300">
    <property type="entry name" value="P-loop containing nucleotide triphosphate hydrolases"/>
    <property type="match status" value="1"/>
</dbReference>
<dbReference type="AlphaFoldDB" id="A0A9N9CNJ7"/>
<dbReference type="InterPro" id="IPR003959">
    <property type="entry name" value="ATPase_AAA_core"/>
</dbReference>
<evidence type="ECO:0000313" key="5">
    <source>
        <dbReference type="EMBL" id="CAG8609973.1"/>
    </source>
</evidence>
<feature type="transmembrane region" description="Helical" evidence="3">
    <location>
        <begin position="12"/>
        <end position="32"/>
    </location>
</feature>
<sequence length="532" mass="61598">MHSYIDYTDIFHPFVSLFTQSQVQSILLAWLPTKLESYMSGIMAVDMFLTNAFAYGLCALAFTLFTFFGSVIRKGSWRKKRCVTAQIEYLIMGPYGMPSANPIYEALSWLISQQTKSLDNGSFIVQLTTNFMINDYEKDECAPPEFNILPEKDQVISIKFKGKKFKVEFNVPDHHDEVHSSTNVDDITEFLNEVTRAHKEDQKRMKGRSRYERNYCVWEYVQTLSSIRGLDTVALDEPLELILRKELETFINDKSFYERIGLPYRRGILLYGKPGTGKTSLVNAISSQLSRDIYYLNLKNIKDDNDLSAAFSGVPPNNLIVLEDVDTQSKVLHKRTEDSSSSDQQDKSEDKPRFSLSTFLGYLDGHILAEGNIIIMTTNHVEFLDPACIRPGRMDVHLELGYCTHYQIKKMFKGVVENPEVEFPRDILEQIPERLLPPCEVMMTMVLYRNEIDMIPQKIYEMVSKYINMKPEDIAKQMEEETLRIAEASANLQQSANHRAYEDSDTDVDFDYRSRKMKNMKNFKKCQKRQYV</sequence>
<feature type="domain" description="AAA+ ATPase" evidence="4">
    <location>
        <begin position="264"/>
        <end position="404"/>
    </location>
</feature>
<comment type="caution">
    <text evidence="5">The sequence shown here is derived from an EMBL/GenBank/DDBJ whole genome shotgun (WGS) entry which is preliminary data.</text>
</comment>
<proteinExistence type="inferred from homology"/>
<dbReference type="Pfam" id="PF00004">
    <property type="entry name" value="AAA"/>
    <property type="match status" value="1"/>
</dbReference>
<dbReference type="SMART" id="SM00382">
    <property type="entry name" value="AAA"/>
    <property type="match status" value="1"/>
</dbReference>
<accession>A0A9N9CNJ7</accession>
<evidence type="ECO:0000256" key="2">
    <source>
        <dbReference type="SAM" id="MobiDB-lite"/>
    </source>
</evidence>
<evidence type="ECO:0000313" key="6">
    <source>
        <dbReference type="Proteomes" id="UP000789375"/>
    </source>
</evidence>